<sequence length="169" mass="18360">MTPENASNWRDLADQLTPEQVTELEDSENGYRRRATLPKPWWSTAPRSDTDIARLLIELARQRSAHNIAVAMIGDVAPPPAAVKVYDWDDADTPDAFRRVDVCSALVKTQYEEISVELGGVQTLDGSVEYQIRLPGDTILSLDEAGELAAAINAAISAAPAKLDGWTGA</sequence>
<evidence type="ECO:0000313" key="3">
    <source>
        <dbReference type="Proteomes" id="UP000198875"/>
    </source>
</evidence>
<accession>A0A0U0W9V7</accession>
<organism evidence="2 3">
    <name type="scientific">Mycobacterium bohemicum DSM 44277</name>
    <dbReference type="NCBI Taxonomy" id="1236609"/>
    <lineage>
        <taxon>Bacteria</taxon>
        <taxon>Bacillati</taxon>
        <taxon>Actinomycetota</taxon>
        <taxon>Actinomycetes</taxon>
        <taxon>Mycobacteriales</taxon>
        <taxon>Mycobacteriaceae</taxon>
        <taxon>Mycobacterium</taxon>
    </lineage>
</organism>
<name>A0A0U0W9V7_MYCBE</name>
<dbReference type="EMBL" id="CSTD01000003">
    <property type="protein sequence ID" value="CPR11961.1"/>
    <property type="molecule type" value="Genomic_DNA"/>
</dbReference>
<dbReference type="Proteomes" id="UP000198875">
    <property type="component" value="Unassembled WGS sequence"/>
</dbReference>
<dbReference type="RefSeq" id="WP_090350310.1">
    <property type="nucleotide sequence ID" value="NZ_CSTD01000003.1"/>
</dbReference>
<proteinExistence type="predicted"/>
<evidence type="ECO:0000256" key="1">
    <source>
        <dbReference type="SAM" id="MobiDB-lite"/>
    </source>
</evidence>
<reference evidence="2 3" key="1">
    <citation type="submission" date="2015-03" db="EMBL/GenBank/DDBJ databases">
        <authorList>
            <person name="Murphy D."/>
        </authorList>
    </citation>
    <scope>NUCLEOTIDE SEQUENCE [LARGE SCALE GENOMIC DNA]</scope>
    <source>
        <strain evidence="2 3">DSM 44277</strain>
    </source>
</reference>
<dbReference type="OrthoDB" id="4735704at2"/>
<protein>
    <submittedName>
        <fullName evidence="2">Uncharacterized protein</fullName>
    </submittedName>
</protein>
<feature type="region of interest" description="Disordered" evidence="1">
    <location>
        <begin position="1"/>
        <end position="31"/>
    </location>
</feature>
<dbReference type="AlphaFoldDB" id="A0A0U0W9V7"/>
<evidence type="ECO:0000313" key="2">
    <source>
        <dbReference type="EMBL" id="CPR11961.1"/>
    </source>
</evidence>
<gene>
    <name evidence="2" type="ORF">BN971_03254</name>
</gene>